<evidence type="ECO:0000256" key="3">
    <source>
        <dbReference type="ARBA" id="ARBA00022884"/>
    </source>
</evidence>
<keyword evidence="4 7" id="KW-0689">Ribosomal protein</keyword>
<dbReference type="GO" id="GO:0005737">
    <property type="term" value="C:cytoplasm"/>
    <property type="evidence" value="ECO:0007669"/>
    <property type="project" value="UniProtKB-ARBA"/>
</dbReference>
<accession>A0A2H0UH27</accession>
<evidence type="ECO:0000256" key="2">
    <source>
        <dbReference type="ARBA" id="ARBA00022730"/>
    </source>
</evidence>
<dbReference type="HAMAP" id="MF_01337_B">
    <property type="entry name" value="Ribosomal_uL18_B"/>
    <property type="match status" value="1"/>
</dbReference>
<name>A0A2H0UH27_9BACT</name>
<dbReference type="EMBL" id="PFBG01000033">
    <property type="protein sequence ID" value="PIR85709.1"/>
    <property type="molecule type" value="Genomic_DNA"/>
</dbReference>
<evidence type="ECO:0000256" key="6">
    <source>
        <dbReference type="ARBA" id="ARBA00035197"/>
    </source>
</evidence>
<sequence length="117" mass="12698">MKTKTQLKTARRVSRHNRIRARVIGTSEKPRLAVFKSNTGLYAQLIDDSAGVTVAALDTRKQKGKNLLERANALGTELAKVATGKGIEKVVFDRGGFRYQGAIAILADAAREGGLKF</sequence>
<comment type="similarity">
    <text evidence="1 7">Belongs to the universal ribosomal protein uL18 family.</text>
</comment>
<keyword evidence="2 7" id="KW-0699">rRNA-binding</keyword>
<dbReference type="GO" id="GO:0008097">
    <property type="term" value="F:5S rRNA binding"/>
    <property type="evidence" value="ECO:0007669"/>
    <property type="project" value="TreeGrafter"/>
</dbReference>
<evidence type="ECO:0000256" key="7">
    <source>
        <dbReference type="HAMAP-Rule" id="MF_01337"/>
    </source>
</evidence>
<dbReference type="GO" id="GO:0006412">
    <property type="term" value="P:translation"/>
    <property type="evidence" value="ECO:0007669"/>
    <property type="project" value="UniProtKB-UniRule"/>
</dbReference>
<evidence type="ECO:0000256" key="1">
    <source>
        <dbReference type="ARBA" id="ARBA00007116"/>
    </source>
</evidence>
<dbReference type="CDD" id="cd00432">
    <property type="entry name" value="Ribosomal_L18_L5e"/>
    <property type="match status" value="1"/>
</dbReference>
<dbReference type="GO" id="GO:1990904">
    <property type="term" value="C:ribonucleoprotein complex"/>
    <property type="evidence" value="ECO:0007669"/>
    <property type="project" value="UniProtKB-KW"/>
</dbReference>
<dbReference type="Proteomes" id="UP000229612">
    <property type="component" value="Unassembled WGS sequence"/>
</dbReference>
<dbReference type="Gene3D" id="3.30.420.100">
    <property type="match status" value="1"/>
</dbReference>
<evidence type="ECO:0000256" key="5">
    <source>
        <dbReference type="ARBA" id="ARBA00023274"/>
    </source>
</evidence>
<comment type="subunit">
    <text evidence="7">Part of the 50S ribosomal subunit; part of the 5S rRNA/L5/L18/L25 subcomplex. Contacts the 5S and 23S rRNAs.</text>
</comment>
<keyword evidence="3 7" id="KW-0694">RNA-binding</keyword>
<dbReference type="GO" id="GO:0005840">
    <property type="term" value="C:ribosome"/>
    <property type="evidence" value="ECO:0007669"/>
    <property type="project" value="UniProtKB-KW"/>
</dbReference>
<dbReference type="Pfam" id="PF00861">
    <property type="entry name" value="Ribosomal_L18p"/>
    <property type="match status" value="1"/>
</dbReference>
<reference evidence="9" key="1">
    <citation type="submission" date="2017-09" db="EMBL/GenBank/DDBJ databases">
        <title>Depth-based differentiation of microbial function through sediment-hosted aquifers and enrichment of novel symbionts in the deep terrestrial subsurface.</title>
        <authorList>
            <person name="Probst A.J."/>
            <person name="Ladd B."/>
            <person name="Jarett J.K."/>
            <person name="Geller-Mcgrath D.E."/>
            <person name="Sieber C.M.K."/>
            <person name="Emerson J.B."/>
            <person name="Anantharaman K."/>
            <person name="Thomas B.C."/>
            <person name="Malmstrom R."/>
            <person name="Stieglmeier M."/>
            <person name="Klingl A."/>
            <person name="Woyke T."/>
            <person name="Ryan C.M."/>
            <person name="Banfield J.F."/>
        </authorList>
    </citation>
    <scope>NUCLEOTIDE SEQUENCE [LARGE SCALE GENOMIC DNA]</scope>
</reference>
<organism evidence="8 9">
    <name type="scientific">Candidatus Kaiserbacteria bacterium CG10_big_fil_rev_8_21_14_0_10_44_10</name>
    <dbReference type="NCBI Taxonomy" id="1974606"/>
    <lineage>
        <taxon>Bacteria</taxon>
        <taxon>Candidatus Kaiseribacteriota</taxon>
    </lineage>
</organism>
<dbReference type="PANTHER" id="PTHR12899">
    <property type="entry name" value="39S RIBOSOMAL PROTEIN L18, MITOCHONDRIAL"/>
    <property type="match status" value="1"/>
</dbReference>
<comment type="function">
    <text evidence="7">This is one of the proteins that bind and probably mediate the attachment of the 5S RNA into the large ribosomal subunit, where it forms part of the central protuberance.</text>
</comment>
<evidence type="ECO:0000313" key="8">
    <source>
        <dbReference type="EMBL" id="PIR85709.1"/>
    </source>
</evidence>
<gene>
    <name evidence="7" type="primary">rplR</name>
    <name evidence="8" type="ORF">COU14_02965</name>
</gene>
<dbReference type="InterPro" id="IPR004389">
    <property type="entry name" value="Ribosomal_uL18_bac-type"/>
</dbReference>
<dbReference type="SUPFAM" id="SSF53137">
    <property type="entry name" value="Translational machinery components"/>
    <property type="match status" value="1"/>
</dbReference>
<proteinExistence type="inferred from homology"/>
<keyword evidence="5 7" id="KW-0687">Ribonucleoprotein</keyword>
<comment type="caution">
    <text evidence="8">The sequence shown here is derived from an EMBL/GenBank/DDBJ whole genome shotgun (WGS) entry which is preliminary data.</text>
</comment>
<dbReference type="PANTHER" id="PTHR12899:SF3">
    <property type="entry name" value="LARGE RIBOSOMAL SUBUNIT PROTEIN UL18M"/>
    <property type="match status" value="1"/>
</dbReference>
<dbReference type="InterPro" id="IPR057268">
    <property type="entry name" value="Ribosomal_L18"/>
</dbReference>
<dbReference type="InterPro" id="IPR005484">
    <property type="entry name" value="Ribosomal_uL18_bac/plant/anim"/>
</dbReference>
<evidence type="ECO:0000313" key="9">
    <source>
        <dbReference type="Proteomes" id="UP000229612"/>
    </source>
</evidence>
<dbReference type="GO" id="GO:0003735">
    <property type="term" value="F:structural constituent of ribosome"/>
    <property type="evidence" value="ECO:0007669"/>
    <property type="project" value="InterPro"/>
</dbReference>
<protein>
    <recommendedName>
        <fullName evidence="6 7">Large ribosomal subunit protein uL18</fullName>
    </recommendedName>
</protein>
<dbReference type="AlphaFoldDB" id="A0A2H0UH27"/>
<dbReference type="NCBIfam" id="TIGR00060">
    <property type="entry name" value="L18_bact"/>
    <property type="match status" value="1"/>
</dbReference>
<evidence type="ECO:0000256" key="4">
    <source>
        <dbReference type="ARBA" id="ARBA00022980"/>
    </source>
</evidence>